<dbReference type="AlphaFoldDB" id="A0A1N6EBQ5"/>
<reference evidence="3" key="1">
    <citation type="submission" date="2016-11" db="EMBL/GenBank/DDBJ databases">
        <authorList>
            <person name="Varghese N."/>
            <person name="Submissions S."/>
        </authorList>
    </citation>
    <scope>NUCLEOTIDE SEQUENCE [LARGE SCALE GENOMIC DNA]</scope>
    <source>
        <strain evidence="3">DSM 17456</strain>
    </source>
</reference>
<sequence length="84" mass="9228">MSVYDKLLTAILDELYIEDISAETVKGDEPLFGDDGLGLDSLDAVELVVLVEKHFGVVIENIEEDRVAFSSLNALAAFIEERQA</sequence>
<dbReference type="STRING" id="1121457.SAMN02745161_0870"/>
<gene>
    <name evidence="2" type="ORF">SAMN02745161_0870</name>
</gene>
<accession>A0A1N6EBQ5</accession>
<dbReference type="Proteomes" id="UP000184694">
    <property type="component" value="Unassembled WGS sequence"/>
</dbReference>
<evidence type="ECO:0000313" key="2">
    <source>
        <dbReference type="EMBL" id="SIN80475.1"/>
    </source>
</evidence>
<feature type="domain" description="Carrier" evidence="1">
    <location>
        <begin position="1"/>
        <end position="83"/>
    </location>
</feature>
<dbReference type="SUPFAM" id="SSF47336">
    <property type="entry name" value="ACP-like"/>
    <property type="match status" value="1"/>
</dbReference>
<evidence type="ECO:0000259" key="1">
    <source>
        <dbReference type="PROSITE" id="PS50075"/>
    </source>
</evidence>
<dbReference type="Gene3D" id="1.10.1200.10">
    <property type="entry name" value="ACP-like"/>
    <property type="match status" value="1"/>
</dbReference>
<evidence type="ECO:0000313" key="3">
    <source>
        <dbReference type="Proteomes" id="UP000184694"/>
    </source>
</evidence>
<dbReference type="RefSeq" id="WP_074215702.1">
    <property type="nucleotide sequence ID" value="NZ_FSRG01000003.1"/>
</dbReference>
<dbReference type="InterPro" id="IPR009081">
    <property type="entry name" value="PP-bd_ACP"/>
</dbReference>
<dbReference type="EMBL" id="FSRG01000003">
    <property type="protein sequence ID" value="SIN80475.1"/>
    <property type="molecule type" value="Genomic_DNA"/>
</dbReference>
<keyword evidence="3" id="KW-1185">Reference proteome</keyword>
<dbReference type="InterPro" id="IPR036736">
    <property type="entry name" value="ACP-like_sf"/>
</dbReference>
<name>A0A1N6EBQ5_9BACT</name>
<organism evidence="2 3">
    <name type="scientific">Halodesulfovibrio marinisediminis DSM 17456</name>
    <dbReference type="NCBI Taxonomy" id="1121457"/>
    <lineage>
        <taxon>Bacteria</taxon>
        <taxon>Pseudomonadati</taxon>
        <taxon>Thermodesulfobacteriota</taxon>
        <taxon>Desulfovibrionia</taxon>
        <taxon>Desulfovibrionales</taxon>
        <taxon>Desulfovibrionaceae</taxon>
        <taxon>Halodesulfovibrio</taxon>
    </lineage>
</organism>
<dbReference type="PROSITE" id="PS50075">
    <property type="entry name" value="CARRIER"/>
    <property type="match status" value="1"/>
</dbReference>
<proteinExistence type="predicted"/>
<protein>
    <submittedName>
        <fullName evidence="2">Acyl carrier protein</fullName>
    </submittedName>
</protein>
<dbReference type="OrthoDB" id="9803943at2"/>
<dbReference type="Pfam" id="PF00550">
    <property type="entry name" value="PP-binding"/>
    <property type="match status" value="1"/>
</dbReference>